<dbReference type="GeneID" id="77729457"/>
<protein>
    <submittedName>
        <fullName evidence="1">Uncharacterized protein</fullName>
    </submittedName>
</protein>
<gene>
    <name evidence="1" type="ORF">MKK02DRAFT_38735</name>
</gene>
<organism evidence="1 2">
    <name type="scientific">Dioszegia hungarica</name>
    <dbReference type="NCBI Taxonomy" id="4972"/>
    <lineage>
        <taxon>Eukaryota</taxon>
        <taxon>Fungi</taxon>
        <taxon>Dikarya</taxon>
        <taxon>Basidiomycota</taxon>
        <taxon>Agaricomycotina</taxon>
        <taxon>Tremellomycetes</taxon>
        <taxon>Tremellales</taxon>
        <taxon>Bulleribasidiaceae</taxon>
        <taxon>Dioszegia</taxon>
    </lineage>
</organism>
<dbReference type="EMBL" id="JAKWFO010000008">
    <property type="protein sequence ID" value="KAI9634064.1"/>
    <property type="molecule type" value="Genomic_DNA"/>
</dbReference>
<comment type="caution">
    <text evidence="1">The sequence shown here is derived from an EMBL/GenBank/DDBJ whole genome shotgun (WGS) entry which is preliminary data.</text>
</comment>
<accession>A0AA38LU16</accession>
<sequence>MAAPRLDSEVTILKTNAAAKKGLRTTADKTEVIWPKPQFGASTKVDNVTDAEEAKGFVVPAGAMFTLGAAIPAGTALTHGMYFPPGTMFPSGVLCPIHQRMVSCQPIQSFKMPAPAAEAVCCIQ</sequence>
<dbReference type="RefSeq" id="XP_052943841.1">
    <property type="nucleotide sequence ID" value="XM_053090252.1"/>
</dbReference>
<name>A0AA38LU16_9TREE</name>
<proteinExistence type="predicted"/>
<evidence type="ECO:0000313" key="1">
    <source>
        <dbReference type="EMBL" id="KAI9634064.1"/>
    </source>
</evidence>
<keyword evidence="2" id="KW-1185">Reference proteome</keyword>
<reference evidence="1" key="1">
    <citation type="journal article" date="2022" name="G3 (Bethesda)">
        <title>High quality genome of the basidiomycete yeast Dioszegia hungarica PDD-24b-2 isolated from cloud water.</title>
        <authorList>
            <person name="Jarrige D."/>
            <person name="Haridas S."/>
            <person name="Bleykasten-Grosshans C."/>
            <person name="Joly M."/>
            <person name="Nadalig T."/>
            <person name="Sancelme M."/>
            <person name="Vuilleumier S."/>
            <person name="Grigoriev I.V."/>
            <person name="Amato P."/>
            <person name="Bringel F."/>
        </authorList>
    </citation>
    <scope>NUCLEOTIDE SEQUENCE</scope>
    <source>
        <strain evidence="1">PDD-24b-2</strain>
    </source>
</reference>
<dbReference type="AlphaFoldDB" id="A0AA38LU16"/>
<dbReference type="Proteomes" id="UP001164286">
    <property type="component" value="Unassembled WGS sequence"/>
</dbReference>
<evidence type="ECO:0000313" key="2">
    <source>
        <dbReference type="Proteomes" id="UP001164286"/>
    </source>
</evidence>